<protein>
    <recommendedName>
        <fullName evidence="1">F-box domain-containing protein</fullName>
    </recommendedName>
</protein>
<evidence type="ECO:0000313" key="3">
    <source>
        <dbReference type="Proteomes" id="UP000825935"/>
    </source>
</evidence>
<name>A0A8T2U942_CERRI</name>
<dbReference type="InterPro" id="IPR050796">
    <property type="entry name" value="SCF_F-box_component"/>
</dbReference>
<dbReference type="Proteomes" id="UP000825935">
    <property type="component" value="Chromosome 9"/>
</dbReference>
<feature type="domain" description="F-box" evidence="1">
    <location>
        <begin position="18"/>
        <end position="64"/>
    </location>
</feature>
<dbReference type="PANTHER" id="PTHR31672:SF13">
    <property type="entry name" value="F-BOX PROTEIN CPR30-LIKE"/>
    <property type="match status" value="1"/>
</dbReference>
<evidence type="ECO:0000259" key="1">
    <source>
        <dbReference type="PROSITE" id="PS50181"/>
    </source>
</evidence>
<accession>A0A8T2U942</accession>
<organism evidence="2 3">
    <name type="scientific">Ceratopteris richardii</name>
    <name type="common">Triangle waterfern</name>
    <dbReference type="NCBI Taxonomy" id="49495"/>
    <lineage>
        <taxon>Eukaryota</taxon>
        <taxon>Viridiplantae</taxon>
        <taxon>Streptophyta</taxon>
        <taxon>Embryophyta</taxon>
        <taxon>Tracheophyta</taxon>
        <taxon>Polypodiopsida</taxon>
        <taxon>Polypodiidae</taxon>
        <taxon>Polypodiales</taxon>
        <taxon>Pteridineae</taxon>
        <taxon>Pteridaceae</taxon>
        <taxon>Parkerioideae</taxon>
        <taxon>Ceratopteris</taxon>
    </lineage>
</organism>
<sequence>MADVAKESILALSEPDMDCRCPRLPSDLQREVARWLPWPKLWELKAVNKEWRSFLSNESFLEKLWLGPPEGEQCLVFCIYTPEASSTFTMSFTVFIYVPTLERVYTLLQVYYVNRPSKALFLEKVLLNKKDFPAGEDLPFSWSEEQYPLHSFVSNSKGFGAQYCACSRDLFCFILQRCSCCARTGVFHVLERWTLICLCNLVTGAIASVPLPPGHLLNVLDHDGSIVGKRLFQKVSLFHEEEQRNPHCKSQNRGFYIVLISKNMEMLVYRQKSNTWELVNPPDHDVFSLPQRSLHSKPSERKAVLDSPLLFAVGADTNALLSYSLKSRDWNVITTSMYPFRRTKSLSSEPLVISTSKIFIIQWSRPSARGMSQKSLVNLHSILELKELTYELRRVFLIDSTVNPTTSYIATISHTLFPHVHLNDSTSTEPVQRGEKCSNFSFSPDLQFTGIWEPSSSYA</sequence>
<reference evidence="2" key="1">
    <citation type="submission" date="2021-08" db="EMBL/GenBank/DDBJ databases">
        <title>WGS assembly of Ceratopteris richardii.</title>
        <authorList>
            <person name="Marchant D.B."/>
            <person name="Chen G."/>
            <person name="Jenkins J."/>
            <person name="Shu S."/>
            <person name="Leebens-Mack J."/>
            <person name="Grimwood J."/>
            <person name="Schmutz J."/>
            <person name="Soltis P."/>
            <person name="Soltis D."/>
            <person name="Chen Z.-H."/>
        </authorList>
    </citation>
    <scope>NUCLEOTIDE SEQUENCE</scope>
    <source>
        <strain evidence="2">Whitten #5841</strain>
        <tissue evidence="2">Leaf</tissue>
    </source>
</reference>
<evidence type="ECO:0000313" key="2">
    <source>
        <dbReference type="EMBL" id="KAH7430436.1"/>
    </source>
</evidence>
<dbReference type="EMBL" id="CM035414">
    <property type="protein sequence ID" value="KAH7430436.1"/>
    <property type="molecule type" value="Genomic_DNA"/>
</dbReference>
<dbReference type="AlphaFoldDB" id="A0A8T2U942"/>
<dbReference type="PROSITE" id="PS50181">
    <property type="entry name" value="FBOX"/>
    <property type="match status" value="1"/>
</dbReference>
<keyword evidence="3" id="KW-1185">Reference proteome</keyword>
<dbReference type="InterPro" id="IPR001810">
    <property type="entry name" value="F-box_dom"/>
</dbReference>
<comment type="caution">
    <text evidence="2">The sequence shown here is derived from an EMBL/GenBank/DDBJ whole genome shotgun (WGS) entry which is preliminary data.</text>
</comment>
<proteinExistence type="predicted"/>
<gene>
    <name evidence="2" type="ORF">KP509_09G099000</name>
</gene>
<dbReference type="PANTHER" id="PTHR31672">
    <property type="entry name" value="BNACNNG10540D PROTEIN"/>
    <property type="match status" value="1"/>
</dbReference>